<dbReference type="GO" id="GO:0052689">
    <property type="term" value="F:carboxylic ester hydrolase activity"/>
    <property type="evidence" value="ECO:0007669"/>
    <property type="project" value="UniProtKB-KW"/>
</dbReference>
<comment type="caution">
    <text evidence="5">The sequence shown here is derived from an EMBL/GenBank/DDBJ whole genome shotgun (WGS) entry which is preliminary data.</text>
</comment>
<evidence type="ECO:0000259" key="4">
    <source>
        <dbReference type="Pfam" id="PF22244"/>
    </source>
</evidence>
<name>A0A1E3A1U1_9FIRM</name>
<keyword evidence="2" id="KW-0732">Signal</keyword>
<dbReference type="AlphaFoldDB" id="A0A1E3A1U1"/>
<dbReference type="InterPro" id="IPR029058">
    <property type="entry name" value="AB_hydrolase_fold"/>
</dbReference>
<evidence type="ECO:0000313" key="6">
    <source>
        <dbReference type="Proteomes" id="UP000094067"/>
    </source>
</evidence>
<keyword evidence="3" id="KW-0378">Hydrolase</keyword>
<evidence type="ECO:0000256" key="1">
    <source>
        <dbReference type="ARBA" id="ARBA00022487"/>
    </source>
</evidence>
<dbReference type="Proteomes" id="UP000094067">
    <property type="component" value="Unassembled WGS sequence"/>
</dbReference>
<dbReference type="RefSeq" id="WP_069154986.1">
    <property type="nucleotide sequence ID" value="NZ_DAWDRA010000142.1"/>
</dbReference>
<dbReference type="Gene3D" id="3.40.50.1820">
    <property type="entry name" value="alpha/beta hydrolase"/>
    <property type="match status" value="1"/>
</dbReference>
<evidence type="ECO:0000256" key="3">
    <source>
        <dbReference type="ARBA" id="ARBA00022801"/>
    </source>
</evidence>
<protein>
    <recommendedName>
        <fullName evidence="4">4-O-methyl-glucuronoyl methylesterase-like domain-containing protein</fullName>
    </recommendedName>
</protein>
<keyword evidence="1" id="KW-0719">Serine esterase</keyword>
<evidence type="ECO:0000256" key="2">
    <source>
        <dbReference type="ARBA" id="ARBA00022729"/>
    </source>
</evidence>
<feature type="domain" description="4-O-methyl-glucuronoyl methylesterase-like" evidence="4">
    <location>
        <begin position="123"/>
        <end position="311"/>
    </location>
</feature>
<dbReference type="EMBL" id="MCGH01000004">
    <property type="protein sequence ID" value="ODM02467.1"/>
    <property type="molecule type" value="Genomic_DNA"/>
</dbReference>
<reference evidence="5 6" key="1">
    <citation type="submission" date="2016-07" db="EMBL/GenBank/DDBJ databases">
        <title>Characterization of isolates of Eisenbergiella tayi derived from blood cultures, using whole genome sequencing.</title>
        <authorList>
            <person name="Burdz T."/>
            <person name="Wiebe D."/>
            <person name="Huynh C."/>
            <person name="Bernard K."/>
        </authorList>
    </citation>
    <scope>NUCLEOTIDE SEQUENCE [LARGE SCALE GENOMIC DNA]</scope>
    <source>
        <strain evidence="5 6">NML 110608</strain>
    </source>
</reference>
<dbReference type="InterPro" id="IPR054579">
    <property type="entry name" value="GCE-like_dom"/>
</dbReference>
<dbReference type="SUPFAM" id="SSF53474">
    <property type="entry name" value="alpha/beta-Hydrolases"/>
    <property type="match status" value="1"/>
</dbReference>
<organism evidence="5 6">
    <name type="scientific">Eisenbergiella tayi</name>
    <dbReference type="NCBI Taxonomy" id="1432052"/>
    <lineage>
        <taxon>Bacteria</taxon>
        <taxon>Bacillati</taxon>
        <taxon>Bacillota</taxon>
        <taxon>Clostridia</taxon>
        <taxon>Lachnospirales</taxon>
        <taxon>Lachnospiraceae</taxon>
        <taxon>Eisenbergiella</taxon>
    </lineage>
</organism>
<sequence length="360" mass="40637">MGKEAITKELEKRHIPELLRLSDNTPVDTPQLWETRRKEIRDILQKECYGYIPESGWETEWETVSEEENAFGGKARMRTVDVRIRSGRGYVSYPFQLTVPKNIEKPLVFLYLSFFPLSSAEIVEEITDNGFAVARVSYQDIAPDQNDGFQNGPGSLFPGNAYDSWGKLGVWAWGLSRIMDYLVQEETLDAGRVAVVGHSRLGKAALLCGAMDDRFSLVIACESGAGGAALFRGKEGENVADLCRNFPYWFCGNFKKWQYREEELPLDQHFTAALAAPRHLYLAGAVDDEWADPLSEFLTGQAVTPVYEMLGQQGLAADRLPSTGDVFHEGRVGFHLRPGTHYMGRDDWKLFMEYRKKQGV</sequence>
<evidence type="ECO:0000313" key="5">
    <source>
        <dbReference type="EMBL" id="ODM02467.1"/>
    </source>
</evidence>
<gene>
    <name evidence="5" type="ORF">BEI61_05629</name>
</gene>
<proteinExistence type="predicted"/>
<dbReference type="Pfam" id="PF22244">
    <property type="entry name" value="GCE_fung"/>
    <property type="match status" value="1"/>
</dbReference>
<dbReference type="PATRIC" id="fig|1432052.4.peg.6252"/>
<accession>A0A1E3A1U1</accession>